<sequence>MVTETIILNEERNVTLTVYLQPVGGEFPSITRRPAVLVIPGGGYRMCSDREADPVALAYLQKGYQAFILRYSVGEAAVWPNPLTDYEQAMEMIRSRAGEWNLYPDKIAVVGFSAGGHLAASGAVMGRNRPNAAVLGYAVLQEETVRRYVGNAPGLIGRVDTGMCPCFLFAARTDNVVPIENTVKFLQALTEKEVPYESHIYSYGAHGFSTGDPAVLKPGQEICSRVPRWVEDSVEWLNEVLEVKF</sequence>
<evidence type="ECO:0000256" key="1">
    <source>
        <dbReference type="ARBA" id="ARBA00022801"/>
    </source>
</evidence>
<accession>A0A9D1WIC0</accession>
<dbReference type="Pfam" id="PF20434">
    <property type="entry name" value="BD-FAE"/>
    <property type="match status" value="1"/>
</dbReference>
<dbReference type="SUPFAM" id="SSF53474">
    <property type="entry name" value="alpha/beta-Hydrolases"/>
    <property type="match status" value="1"/>
</dbReference>
<dbReference type="AlphaFoldDB" id="A0A9D1WIC0"/>
<dbReference type="PANTHER" id="PTHR48081">
    <property type="entry name" value="AB HYDROLASE SUPERFAMILY PROTEIN C4A8.06C"/>
    <property type="match status" value="1"/>
</dbReference>
<dbReference type="Gene3D" id="3.40.50.1820">
    <property type="entry name" value="alpha/beta hydrolase"/>
    <property type="match status" value="1"/>
</dbReference>
<feature type="domain" description="BD-FAE-like" evidence="2">
    <location>
        <begin position="33"/>
        <end position="127"/>
    </location>
</feature>
<protein>
    <submittedName>
        <fullName evidence="3">Alpha/beta hydrolase</fullName>
    </submittedName>
</protein>
<dbReference type="PANTHER" id="PTHR48081:SF6">
    <property type="entry name" value="PEPTIDASE S9 PROLYL OLIGOPEPTIDASE CATALYTIC DOMAIN-CONTAINING PROTEIN"/>
    <property type="match status" value="1"/>
</dbReference>
<evidence type="ECO:0000313" key="3">
    <source>
        <dbReference type="EMBL" id="HIX58682.1"/>
    </source>
</evidence>
<dbReference type="GO" id="GO:0016787">
    <property type="term" value="F:hydrolase activity"/>
    <property type="evidence" value="ECO:0007669"/>
    <property type="project" value="UniProtKB-KW"/>
</dbReference>
<dbReference type="Proteomes" id="UP000886817">
    <property type="component" value="Unassembled WGS sequence"/>
</dbReference>
<gene>
    <name evidence="3" type="ORF">IAA45_03075</name>
</gene>
<evidence type="ECO:0000259" key="2">
    <source>
        <dbReference type="Pfam" id="PF20434"/>
    </source>
</evidence>
<keyword evidence="1 3" id="KW-0378">Hydrolase</keyword>
<reference evidence="3" key="2">
    <citation type="submission" date="2021-04" db="EMBL/GenBank/DDBJ databases">
        <authorList>
            <person name="Gilroy R."/>
        </authorList>
    </citation>
    <scope>NUCLEOTIDE SEQUENCE</scope>
    <source>
        <strain evidence="3">ChiSjej1B19-8411</strain>
    </source>
</reference>
<dbReference type="InterPro" id="IPR029058">
    <property type="entry name" value="AB_hydrolase_fold"/>
</dbReference>
<dbReference type="EMBL" id="DXEX01000073">
    <property type="protein sequence ID" value="HIX58682.1"/>
    <property type="molecule type" value="Genomic_DNA"/>
</dbReference>
<evidence type="ECO:0000313" key="4">
    <source>
        <dbReference type="Proteomes" id="UP000886817"/>
    </source>
</evidence>
<proteinExistence type="predicted"/>
<dbReference type="InterPro" id="IPR050300">
    <property type="entry name" value="GDXG_lipolytic_enzyme"/>
</dbReference>
<comment type="caution">
    <text evidence="3">The sequence shown here is derived from an EMBL/GenBank/DDBJ whole genome shotgun (WGS) entry which is preliminary data.</text>
</comment>
<reference evidence="3" key="1">
    <citation type="journal article" date="2021" name="PeerJ">
        <title>Extensive microbial diversity within the chicken gut microbiome revealed by metagenomics and culture.</title>
        <authorList>
            <person name="Gilroy R."/>
            <person name="Ravi A."/>
            <person name="Getino M."/>
            <person name="Pursley I."/>
            <person name="Horton D.L."/>
            <person name="Alikhan N.F."/>
            <person name="Baker D."/>
            <person name="Gharbi K."/>
            <person name="Hall N."/>
            <person name="Watson M."/>
            <person name="Adriaenssens E.M."/>
            <person name="Foster-Nyarko E."/>
            <person name="Jarju S."/>
            <person name="Secka A."/>
            <person name="Antonio M."/>
            <person name="Oren A."/>
            <person name="Chaudhuri R.R."/>
            <person name="La Ragione R."/>
            <person name="Hildebrand F."/>
            <person name="Pallen M.J."/>
        </authorList>
    </citation>
    <scope>NUCLEOTIDE SEQUENCE</scope>
    <source>
        <strain evidence="3">ChiSjej1B19-8411</strain>
    </source>
</reference>
<name>A0A9D1WIC0_9FIRM</name>
<organism evidence="3 4">
    <name type="scientific">Candidatus Blautia gallistercoris</name>
    <dbReference type="NCBI Taxonomy" id="2838490"/>
    <lineage>
        <taxon>Bacteria</taxon>
        <taxon>Bacillati</taxon>
        <taxon>Bacillota</taxon>
        <taxon>Clostridia</taxon>
        <taxon>Lachnospirales</taxon>
        <taxon>Lachnospiraceae</taxon>
        <taxon>Blautia</taxon>
    </lineage>
</organism>
<dbReference type="InterPro" id="IPR049492">
    <property type="entry name" value="BD-FAE-like_dom"/>
</dbReference>